<name>A0A916VJS7_9GAMM</name>
<dbReference type="Gene3D" id="3.40.1440.10">
    <property type="entry name" value="GIY-YIG endonuclease"/>
    <property type="match status" value="1"/>
</dbReference>
<gene>
    <name evidence="3" type="ORF">GCM10011403_25550</name>
</gene>
<dbReference type="Proteomes" id="UP000627715">
    <property type="component" value="Unassembled WGS sequence"/>
</dbReference>
<evidence type="ECO:0000313" key="4">
    <source>
        <dbReference type="Proteomes" id="UP000627715"/>
    </source>
</evidence>
<dbReference type="InterPro" id="IPR050190">
    <property type="entry name" value="UPF0213_domain"/>
</dbReference>
<dbReference type="PANTHER" id="PTHR34477:SF1">
    <property type="entry name" value="UPF0213 PROTEIN YHBQ"/>
    <property type="match status" value="1"/>
</dbReference>
<dbReference type="InterPro" id="IPR035901">
    <property type="entry name" value="GIY-YIG_endonuc_sf"/>
</dbReference>
<dbReference type="PANTHER" id="PTHR34477">
    <property type="entry name" value="UPF0213 PROTEIN YHBQ"/>
    <property type="match status" value="1"/>
</dbReference>
<reference evidence="3" key="1">
    <citation type="journal article" date="2014" name="Int. J. Syst. Evol. Microbiol.">
        <title>Complete genome sequence of Corynebacterium casei LMG S-19264T (=DSM 44701T), isolated from a smear-ripened cheese.</title>
        <authorList>
            <consortium name="US DOE Joint Genome Institute (JGI-PGF)"/>
            <person name="Walter F."/>
            <person name="Albersmeier A."/>
            <person name="Kalinowski J."/>
            <person name="Ruckert C."/>
        </authorList>
    </citation>
    <scope>NUCLEOTIDE SEQUENCE</scope>
    <source>
        <strain evidence="3">CGMCC 1.15425</strain>
    </source>
</reference>
<protein>
    <recommendedName>
        <fullName evidence="2">GIY-YIG domain-containing protein</fullName>
    </recommendedName>
</protein>
<keyword evidence="4" id="KW-1185">Reference proteome</keyword>
<sequence>MDEKGSETAALWWLYVIQCGDGSLYTGVSTDVQRRFSEHQQQGAKTARYLRGRGPLRLVFSIEAGNRGNALKMEYRVKQLSRSEKLTMISNRKLPASLVTTAVTEITK</sequence>
<reference evidence="3" key="2">
    <citation type="submission" date="2020-09" db="EMBL/GenBank/DDBJ databases">
        <authorList>
            <person name="Sun Q."/>
            <person name="Zhou Y."/>
        </authorList>
    </citation>
    <scope>NUCLEOTIDE SEQUENCE</scope>
    <source>
        <strain evidence="3">CGMCC 1.15425</strain>
    </source>
</reference>
<organism evidence="3 4">
    <name type="scientific">Pseudohongiella nitratireducens</name>
    <dbReference type="NCBI Taxonomy" id="1768907"/>
    <lineage>
        <taxon>Bacteria</taxon>
        <taxon>Pseudomonadati</taxon>
        <taxon>Pseudomonadota</taxon>
        <taxon>Gammaproteobacteria</taxon>
        <taxon>Pseudomonadales</taxon>
        <taxon>Pseudohongiellaceae</taxon>
        <taxon>Pseudohongiella</taxon>
    </lineage>
</organism>
<feature type="domain" description="GIY-YIG" evidence="2">
    <location>
        <begin position="10"/>
        <end position="87"/>
    </location>
</feature>
<dbReference type="InterPro" id="IPR000305">
    <property type="entry name" value="GIY-YIG_endonuc"/>
</dbReference>
<evidence type="ECO:0000259" key="2">
    <source>
        <dbReference type="PROSITE" id="PS50164"/>
    </source>
</evidence>
<comment type="caution">
    <text evidence="3">The sequence shown here is derived from an EMBL/GenBank/DDBJ whole genome shotgun (WGS) entry which is preliminary data.</text>
</comment>
<dbReference type="OrthoDB" id="9797095at2"/>
<evidence type="ECO:0000256" key="1">
    <source>
        <dbReference type="ARBA" id="ARBA00007435"/>
    </source>
</evidence>
<accession>A0A916VJS7</accession>
<dbReference type="Pfam" id="PF01541">
    <property type="entry name" value="GIY-YIG"/>
    <property type="match status" value="1"/>
</dbReference>
<dbReference type="PROSITE" id="PS50164">
    <property type="entry name" value="GIY_YIG"/>
    <property type="match status" value="1"/>
</dbReference>
<dbReference type="RefSeq" id="WP_068811250.1">
    <property type="nucleotide sequence ID" value="NZ_BMIY01000011.1"/>
</dbReference>
<dbReference type="AlphaFoldDB" id="A0A916VJS7"/>
<proteinExistence type="inferred from homology"/>
<dbReference type="CDD" id="cd10456">
    <property type="entry name" value="GIY-YIG_UPF0213"/>
    <property type="match status" value="1"/>
</dbReference>
<dbReference type="EMBL" id="BMIY01000011">
    <property type="protein sequence ID" value="GFZ81246.1"/>
    <property type="molecule type" value="Genomic_DNA"/>
</dbReference>
<comment type="similarity">
    <text evidence="1">Belongs to the UPF0213 family.</text>
</comment>
<dbReference type="SUPFAM" id="SSF82771">
    <property type="entry name" value="GIY-YIG endonuclease"/>
    <property type="match status" value="1"/>
</dbReference>
<evidence type="ECO:0000313" key="3">
    <source>
        <dbReference type="EMBL" id="GFZ81246.1"/>
    </source>
</evidence>